<gene>
    <name evidence="1" type="ORF">SISNIDRAFT_229222</name>
</gene>
<dbReference type="AlphaFoldDB" id="A0A164Q5W9"/>
<organism evidence="1 2">
    <name type="scientific">Sistotremastrum niveocremeum HHB9708</name>
    <dbReference type="NCBI Taxonomy" id="1314777"/>
    <lineage>
        <taxon>Eukaryota</taxon>
        <taxon>Fungi</taxon>
        <taxon>Dikarya</taxon>
        <taxon>Basidiomycota</taxon>
        <taxon>Agaricomycotina</taxon>
        <taxon>Agaricomycetes</taxon>
        <taxon>Sistotremastrales</taxon>
        <taxon>Sistotremastraceae</taxon>
        <taxon>Sertulicium</taxon>
        <taxon>Sertulicium niveocremeum</taxon>
    </lineage>
</organism>
<name>A0A164Q5W9_9AGAM</name>
<protein>
    <submittedName>
        <fullName evidence="1">Uncharacterized protein</fullName>
    </submittedName>
</protein>
<accession>A0A164Q5W9</accession>
<proteinExistence type="predicted"/>
<reference evidence="1 2" key="1">
    <citation type="journal article" date="2016" name="Mol. Biol. Evol.">
        <title>Comparative Genomics of Early-Diverging Mushroom-Forming Fungi Provides Insights into the Origins of Lignocellulose Decay Capabilities.</title>
        <authorList>
            <person name="Nagy L.G."/>
            <person name="Riley R."/>
            <person name="Tritt A."/>
            <person name="Adam C."/>
            <person name="Daum C."/>
            <person name="Floudas D."/>
            <person name="Sun H."/>
            <person name="Yadav J.S."/>
            <person name="Pangilinan J."/>
            <person name="Larsson K.H."/>
            <person name="Matsuura K."/>
            <person name="Barry K."/>
            <person name="Labutti K."/>
            <person name="Kuo R."/>
            <person name="Ohm R.A."/>
            <person name="Bhattacharya S.S."/>
            <person name="Shirouzu T."/>
            <person name="Yoshinaga Y."/>
            <person name="Martin F.M."/>
            <person name="Grigoriev I.V."/>
            <person name="Hibbett D.S."/>
        </authorList>
    </citation>
    <scope>NUCLEOTIDE SEQUENCE [LARGE SCALE GENOMIC DNA]</scope>
    <source>
        <strain evidence="1 2">HHB9708</strain>
    </source>
</reference>
<evidence type="ECO:0000313" key="1">
    <source>
        <dbReference type="EMBL" id="KZS89355.1"/>
    </source>
</evidence>
<keyword evidence="2" id="KW-1185">Reference proteome</keyword>
<dbReference type="Proteomes" id="UP000076722">
    <property type="component" value="Unassembled WGS sequence"/>
</dbReference>
<evidence type="ECO:0000313" key="2">
    <source>
        <dbReference type="Proteomes" id="UP000076722"/>
    </source>
</evidence>
<dbReference type="EMBL" id="KV419428">
    <property type="protein sequence ID" value="KZS89355.1"/>
    <property type="molecule type" value="Genomic_DNA"/>
</dbReference>
<sequence length="150" mass="15378">MSCSDIWDALSMDGMGVCGAALGSESATEVALSLDETSRVGMPDGSRGAKSRIASSSDTFRGVSVSLSSSVLFRGATPAPGAGLSKSSRIWSEICSEVGKPFNFCHAASFLLSRSESVASIARAISFLANRISSSPLDSTASSILERASS</sequence>